<dbReference type="AlphaFoldDB" id="A4A1S6"/>
<protein>
    <submittedName>
        <fullName evidence="1">Uncharacterized protein</fullName>
    </submittedName>
</protein>
<sequence length="133" mass="14827">MTYRVAHDYYRIRSLTVLLSLACLGCRSPATEPVVNVDSVAVDHFTDQGVLWSKQGAPAKEDHAILNHFFQSQPDWSDSTEVEGTPVVYAAGDQRRFYWIRAAQGGAIWTCIHWKKKRFYTSSGSGAVASTTN</sequence>
<dbReference type="eggNOG" id="ENOG502ZWGJ">
    <property type="taxonomic scope" value="Bacteria"/>
</dbReference>
<gene>
    <name evidence="1" type="ORF">DSM3645_29406</name>
</gene>
<evidence type="ECO:0000313" key="1">
    <source>
        <dbReference type="EMBL" id="EAQ77285.1"/>
    </source>
</evidence>
<accession>A4A1S6</accession>
<organism evidence="1 2">
    <name type="scientific">Blastopirellula marina DSM 3645</name>
    <dbReference type="NCBI Taxonomy" id="314230"/>
    <lineage>
        <taxon>Bacteria</taxon>
        <taxon>Pseudomonadati</taxon>
        <taxon>Planctomycetota</taxon>
        <taxon>Planctomycetia</taxon>
        <taxon>Pirellulales</taxon>
        <taxon>Pirellulaceae</taxon>
        <taxon>Blastopirellula</taxon>
    </lineage>
</organism>
<dbReference type="STRING" id="314230.DSM3645_29406"/>
<dbReference type="EMBL" id="AANZ01000037">
    <property type="protein sequence ID" value="EAQ77285.1"/>
    <property type="molecule type" value="Genomic_DNA"/>
</dbReference>
<name>A4A1S6_9BACT</name>
<dbReference type="RefSeq" id="WP_002653774.1">
    <property type="nucleotide sequence ID" value="NZ_CH672376.1"/>
</dbReference>
<comment type="caution">
    <text evidence="1">The sequence shown here is derived from an EMBL/GenBank/DDBJ whole genome shotgun (WGS) entry which is preliminary data.</text>
</comment>
<dbReference type="Proteomes" id="UP000004358">
    <property type="component" value="Unassembled WGS sequence"/>
</dbReference>
<evidence type="ECO:0000313" key="2">
    <source>
        <dbReference type="Proteomes" id="UP000004358"/>
    </source>
</evidence>
<dbReference type="HOGENOM" id="CLU_1902620_0_0_0"/>
<reference evidence="1 2" key="1">
    <citation type="submission" date="2006-02" db="EMBL/GenBank/DDBJ databases">
        <authorList>
            <person name="Amann R."/>
            <person name="Ferriera S."/>
            <person name="Johnson J."/>
            <person name="Kravitz S."/>
            <person name="Halpern A."/>
            <person name="Remington K."/>
            <person name="Beeson K."/>
            <person name="Tran B."/>
            <person name="Rogers Y.-H."/>
            <person name="Friedman R."/>
            <person name="Venter J.C."/>
        </authorList>
    </citation>
    <scope>NUCLEOTIDE SEQUENCE [LARGE SCALE GENOMIC DNA]</scope>
    <source>
        <strain evidence="1 2">DSM 3645</strain>
    </source>
</reference>
<proteinExistence type="predicted"/>